<dbReference type="Proteomes" id="UP000188268">
    <property type="component" value="Unassembled WGS sequence"/>
</dbReference>
<dbReference type="EMBL" id="AWWV01008150">
    <property type="protein sequence ID" value="OMO92764.1"/>
    <property type="molecule type" value="Genomic_DNA"/>
</dbReference>
<name>A0A1R3JD65_COCAP</name>
<accession>A0A1R3JD65</accession>
<comment type="caution">
    <text evidence="1">The sequence shown here is derived from an EMBL/GenBank/DDBJ whole genome shotgun (WGS) entry which is preliminary data.</text>
</comment>
<reference evidence="1 2" key="1">
    <citation type="submission" date="2013-09" db="EMBL/GenBank/DDBJ databases">
        <title>Corchorus capsularis genome sequencing.</title>
        <authorList>
            <person name="Alam M."/>
            <person name="Haque M.S."/>
            <person name="Islam M.S."/>
            <person name="Emdad E.M."/>
            <person name="Islam M.M."/>
            <person name="Ahmed B."/>
            <person name="Halim A."/>
            <person name="Hossen Q.M.M."/>
            <person name="Hossain M.Z."/>
            <person name="Ahmed R."/>
            <person name="Khan M.M."/>
            <person name="Islam R."/>
            <person name="Rashid M.M."/>
            <person name="Khan S.A."/>
            <person name="Rahman M.S."/>
            <person name="Alam M."/>
        </authorList>
    </citation>
    <scope>NUCLEOTIDE SEQUENCE [LARGE SCALE GENOMIC DNA]</scope>
    <source>
        <strain evidence="2">cv. CVL-1</strain>
        <tissue evidence="1">Whole seedling</tissue>
    </source>
</reference>
<protein>
    <submittedName>
        <fullName evidence="1">Uncharacterized protein</fullName>
    </submittedName>
</protein>
<dbReference type="STRING" id="210143.A0A1R3JD65"/>
<proteinExistence type="predicted"/>
<evidence type="ECO:0000313" key="2">
    <source>
        <dbReference type="Proteomes" id="UP000188268"/>
    </source>
</evidence>
<gene>
    <name evidence="1" type="ORF">CCACVL1_06755</name>
</gene>
<keyword evidence="2" id="KW-1185">Reference proteome</keyword>
<organism evidence="1 2">
    <name type="scientific">Corchorus capsularis</name>
    <name type="common">Jute</name>
    <dbReference type="NCBI Taxonomy" id="210143"/>
    <lineage>
        <taxon>Eukaryota</taxon>
        <taxon>Viridiplantae</taxon>
        <taxon>Streptophyta</taxon>
        <taxon>Embryophyta</taxon>
        <taxon>Tracheophyta</taxon>
        <taxon>Spermatophyta</taxon>
        <taxon>Magnoliopsida</taxon>
        <taxon>eudicotyledons</taxon>
        <taxon>Gunneridae</taxon>
        <taxon>Pentapetalae</taxon>
        <taxon>rosids</taxon>
        <taxon>malvids</taxon>
        <taxon>Malvales</taxon>
        <taxon>Malvaceae</taxon>
        <taxon>Grewioideae</taxon>
        <taxon>Apeibeae</taxon>
        <taxon>Corchorus</taxon>
    </lineage>
</organism>
<dbReference type="AlphaFoldDB" id="A0A1R3JD65"/>
<dbReference type="Gramene" id="OMO92764">
    <property type="protein sequence ID" value="OMO92764"/>
    <property type="gene ID" value="CCACVL1_06755"/>
</dbReference>
<dbReference type="OrthoDB" id="1747754at2759"/>
<evidence type="ECO:0000313" key="1">
    <source>
        <dbReference type="EMBL" id="OMO92764.1"/>
    </source>
</evidence>
<sequence length="57" mass="6300">MTASGKAATNKVPAVANLLSEKPSEIAWNINYHAKFNPHFSLFKFEPEQAFFATAES</sequence>
<feature type="non-terminal residue" evidence="1">
    <location>
        <position position="57"/>
    </location>
</feature>